<sequence length="1027" mass="119832">MAQSFYPQLESESGPPQIGFEGFVPAATSDRSSENGGERQRINDKRMKKSSSEGIQLLSPSQDTDRSDEEERNTVYFNDGVKKIDMILTYKKDDDEDEEGEPVGTNKKSSNAAKRKAFFKKMIEHGLEIERQKPQLYDHQTWFIKVHATFPALEKGAEDLLIRMPIQEVDLPRRDKAWYRDVFTRCHIRDPFTFFEPKIPKQFEYKDFFTAPYVAENRQNYRGSNNEAEFFSSAQRSTITWHILENIQYGQTEEQVGVSRLKSDGVFSDSFPLHDGRFRLKGEHDEIDNERKLLFNQWSHPKNFYKYQPLENIRHYFGEKIGLYFAWVGFYTSWLGMASIVGIIVMIAGLFTISLDYNELARDICNNTLRKEFYMCAPCDETCDFWYYRSACGFARVSLLFDFGGTVFFAAFMACWAVLFLEFWKRTEKQLQYDWDTLGFEEAEQRERPEFVQAIKNKIKDYPEEKKKQYKVHNPVLERDEYIQPKHHYIPKILLGTSVLLTMVAAVLGVVLGVLVYRLAVSTSFYRLTQKLPGGPSVADLTVSITGSLIQLIFIVIMNQVYERLAAWLTSWELHRTTTEYEDSFTFKMYLFQFINFYSSIFYIAFIKGKPTGYPGGYLRFGMWRLDECSAYGCLLELTIQLAIIFLGKQVLNNVTELGIPYFKTIIKKYMRRRKEKKGEIVEEEDNKFLRWEKDYELVPLSIHGLFFEYLELVIQYGFVTIFVAAFPLAPFFAWVNNVIEIRLDAHKFVTVFRRPLAERAGDIGIWFHLLRFVTNLSVVTNALLIAVTSQFIDRELFDRVYKDEPEYNSGDGSYARWATSEFQFTNLLRSVDDSGKTTFPVFTAQQLYEYNNDSSDIIMLRGERKLYLPFIDYDCFATETGNEMYREGINEDEYKELYQLTNLSMFQNLVLRNQNPKNPTSNILNITDGTCFKNETTCRFRGQVNEDGTHPLTYWHLWTCKLAFIIVFEHFIFILGILLDWLVPDIPKSVEDEIRRERLLASRMSAETKKKGTGGKGGSKPREETA</sequence>
<dbReference type="AlphaFoldDB" id="A0A1X7VNI0"/>
<keyword evidence="7" id="KW-0325">Glycoprotein</keyword>
<evidence type="ECO:0000256" key="7">
    <source>
        <dbReference type="ARBA" id="ARBA00023180"/>
    </source>
</evidence>
<feature type="transmembrane region" description="Helical" evidence="8">
    <location>
        <begin position="324"/>
        <end position="353"/>
    </location>
</feature>
<comment type="subcellular location">
    <subcellularLocation>
        <location evidence="1">Cell membrane</location>
        <topology evidence="1">Multi-pass membrane protein</topology>
    </subcellularLocation>
    <subcellularLocation>
        <location evidence="8">Membrane</location>
        <topology evidence="8">Multi-pass membrane protein</topology>
    </subcellularLocation>
</comment>
<reference evidence="12" key="2">
    <citation type="submission" date="2017-05" db="UniProtKB">
        <authorList>
            <consortium name="EnsemblMetazoa"/>
        </authorList>
    </citation>
    <scope>IDENTIFICATION</scope>
</reference>
<dbReference type="KEGG" id="aqu:100640826"/>
<gene>
    <name evidence="12" type="primary">100640826</name>
</gene>
<organism evidence="12">
    <name type="scientific">Amphimedon queenslandica</name>
    <name type="common">Sponge</name>
    <dbReference type="NCBI Taxonomy" id="400682"/>
    <lineage>
        <taxon>Eukaryota</taxon>
        <taxon>Metazoa</taxon>
        <taxon>Porifera</taxon>
        <taxon>Demospongiae</taxon>
        <taxon>Heteroscleromorpha</taxon>
        <taxon>Haplosclerida</taxon>
        <taxon>Niphatidae</taxon>
        <taxon>Amphimedon</taxon>
    </lineage>
</organism>
<evidence type="ECO:0000256" key="3">
    <source>
        <dbReference type="ARBA" id="ARBA00022475"/>
    </source>
</evidence>
<feature type="transmembrane region" description="Helical" evidence="8">
    <location>
        <begin position="590"/>
        <end position="608"/>
    </location>
</feature>
<dbReference type="InParanoid" id="A0A1X7VNI0"/>
<evidence type="ECO:0000313" key="12">
    <source>
        <dbReference type="EnsemblMetazoa" id="Aqu2.1.41627_001"/>
    </source>
</evidence>
<dbReference type="GO" id="GO:0005254">
    <property type="term" value="F:chloride channel activity"/>
    <property type="evidence" value="ECO:0007669"/>
    <property type="project" value="TreeGrafter"/>
</dbReference>
<protein>
    <recommendedName>
        <fullName evidence="8">Anoctamin</fullName>
    </recommendedName>
</protein>
<dbReference type="GO" id="GO:0005886">
    <property type="term" value="C:plasma membrane"/>
    <property type="evidence" value="ECO:0007669"/>
    <property type="project" value="UniProtKB-SubCell"/>
</dbReference>
<dbReference type="InterPro" id="IPR032394">
    <property type="entry name" value="Anoct_dimer"/>
</dbReference>
<evidence type="ECO:0000256" key="4">
    <source>
        <dbReference type="ARBA" id="ARBA00022692"/>
    </source>
</evidence>
<dbReference type="Proteomes" id="UP000007879">
    <property type="component" value="Unassembled WGS sequence"/>
</dbReference>
<feature type="transmembrane region" description="Helical" evidence="8">
    <location>
        <begin position="963"/>
        <end position="984"/>
    </location>
</feature>
<evidence type="ECO:0000256" key="2">
    <source>
        <dbReference type="ARBA" id="ARBA00009671"/>
    </source>
</evidence>
<keyword evidence="6 8" id="KW-0472">Membrane</keyword>
<dbReference type="OrthoDB" id="296386at2759"/>
<dbReference type="EnsemblMetazoa" id="XM_011411296.2">
    <property type="protein sequence ID" value="XP_011409598.1"/>
    <property type="gene ID" value="LOC100640826"/>
</dbReference>
<evidence type="ECO:0000256" key="6">
    <source>
        <dbReference type="ARBA" id="ARBA00023136"/>
    </source>
</evidence>
<dbReference type="InterPro" id="IPR007632">
    <property type="entry name" value="Anoctamin"/>
</dbReference>
<name>A0A1X7VNI0_AMPQE</name>
<evidence type="ECO:0000256" key="1">
    <source>
        <dbReference type="ARBA" id="ARBA00004651"/>
    </source>
</evidence>
<comment type="caution">
    <text evidence="8">Lacks conserved residue(s) required for the propagation of feature annotation.</text>
</comment>
<feature type="transmembrane region" description="Helical" evidence="8">
    <location>
        <begin position="399"/>
        <end position="421"/>
    </location>
</feature>
<dbReference type="InterPro" id="IPR049452">
    <property type="entry name" value="Anoctamin_TM"/>
</dbReference>
<reference evidence="13" key="1">
    <citation type="journal article" date="2010" name="Nature">
        <title>The Amphimedon queenslandica genome and the evolution of animal complexity.</title>
        <authorList>
            <person name="Srivastava M."/>
            <person name="Simakov O."/>
            <person name="Chapman J."/>
            <person name="Fahey B."/>
            <person name="Gauthier M.E."/>
            <person name="Mitros T."/>
            <person name="Richards G.S."/>
            <person name="Conaco C."/>
            <person name="Dacre M."/>
            <person name="Hellsten U."/>
            <person name="Larroux C."/>
            <person name="Putnam N.H."/>
            <person name="Stanke M."/>
            <person name="Adamska M."/>
            <person name="Darling A."/>
            <person name="Degnan S.M."/>
            <person name="Oakley T.H."/>
            <person name="Plachetzki D.C."/>
            <person name="Zhai Y."/>
            <person name="Adamski M."/>
            <person name="Calcino A."/>
            <person name="Cummins S.F."/>
            <person name="Goodstein D.M."/>
            <person name="Harris C."/>
            <person name="Jackson D.J."/>
            <person name="Leys S.P."/>
            <person name="Shu S."/>
            <person name="Woodcroft B.J."/>
            <person name="Vervoort M."/>
            <person name="Kosik K.S."/>
            <person name="Manning G."/>
            <person name="Degnan B.M."/>
            <person name="Rokhsar D.S."/>
        </authorList>
    </citation>
    <scope>NUCLEOTIDE SEQUENCE [LARGE SCALE GENOMIC DNA]</scope>
</reference>
<evidence type="ECO:0000259" key="10">
    <source>
        <dbReference type="Pfam" id="PF04547"/>
    </source>
</evidence>
<comment type="similarity">
    <text evidence="2 8">Belongs to the anoctamin family.</text>
</comment>
<dbReference type="Pfam" id="PF04547">
    <property type="entry name" value="Anoctamin"/>
    <property type="match status" value="1"/>
</dbReference>
<keyword evidence="13" id="KW-1185">Reference proteome</keyword>
<dbReference type="eggNOG" id="KOG2514">
    <property type="taxonomic scope" value="Eukaryota"/>
</dbReference>
<evidence type="ECO:0000313" key="13">
    <source>
        <dbReference type="Proteomes" id="UP000007879"/>
    </source>
</evidence>
<feature type="region of interest" description="Disordered" evidence="9">
    <location>
        <begin position="1"/>
        <end position="74"/>
    </location>
</feature>
<proteinExistence type="inferred from homology"/>
<dbReference type="GO" id="GO:0046983">
    <property type="term" value="F:protein dimerization activity"/>
    <property type="evidence" value="ECO:0007669"/>
    <property type="project" value="InterPro"/>
</dbReference>
<evidence type="ECO:0000259" key="11">
    <source>
        <dbReference type="Pfam" id="PF16178"/>
    </source>
</evidence>
<feature type="region of interest" description="Disordered" evidence="9">
    <location>
        <begin position="1006"/>
        <end position="1027"/>
    </location>
</feature>
<dbReference type="EnsemblMetazoa" id="Aqu2.1.41627_001">
    <property type="protein sequence ID" value="Aqu2.1.41627_001"/>
    <property type="gene ID" value="Aqu2.1.41627"/>
</dbReference>
<dbReference type="Pfam" id="PF16178">
    <property type="entry name" value="Anoct_dimer"/>
    <property type="match status" value="1"/>
</dbReference>
<feature type="transmembrane region" description="Helical" evidence="8">
    <location>
        <begin position="493"/>
        <end position="517"/>
    </location>
</feature>
<keyword evidence="3" id="KW-1003">Cell membrane</keyword>
<evidence type="ECO:0000256" key="9">
    <source>
        <dbReference type="SAM" id="MobiDB-lite"/>
    </source>
</evidence>
<evidence type="ECO:0000256" key="8">
    <source>
        <dbReference type="RuleBase" id="RU280814"/>
    </source>
</evidence>
<feature type="domain" description="Anoctamin transmembrane" evidence="10">
    <location>
        <begin position="313"/>
        <end position="998"/>
    </location>
</feature>
<feature type="domain" description="Anoctamin dimerisation" evidence="11">
    <location>
        <begin position="76"/>
        <end position="310"/>
    </location>
</feature>
<feature type="transmembrane region" description="Helical" evidence="8">
    <location>
        <begin position="714"/>
        <end position="736"/>
    </location>
</feature>
<accession>A0A1X7VNI0</accession>
<keyword evidence="5 8" id="KW-1133">Transmembrane helix</keyword>
<feature type="compositionally biased region" description="Polar residues" evidence="9">
    <location>
        <begin position="52"/>
        <end position="62"/>
    </location>
</feature>
<dbReference type="PANTHER" id="PTHR12308:SF84">
    <property type="entry name" value="ANOCTAMIN"/>
    <property type="match status" value="1"/>
</dbReference>
<dbReference type="PANTHER" id="PTHR12308">
    <property type="entry name" value="ANOCTAMIN"/>
    <property type="match status" value="1"/>
</dbReference>
<keyword evidence="4 8" id="KW-0812">Transmembrane</keyword>
<feature type="compositionally biased region" description="Basic and acidic residues" evidence="9">
    <location>
        <begin position="31"/>
        <end position="45"/>
    </location>
</feature>
<evidence type="ECO:0000256" key="5">
    <source>
        <dbReference type="ARBA" id="ARBA00022989"/>
    </source>
</evidence>